<sequence length="225" mass="24078">MTLGFRIHNRTRQVSADLAEAFRALPVANVSDCMSRMFAGGTTLRPIHTHAVTLSGPALTVRCRPGDNLVLHYALDHATPGDVIVVDAGGEVTTAIMGEIMVAIAQKRGIAGIIINGAIRDADEIRSMKFPVYAAGITHRGPYKDGPGEMNTPISISGMTIEPGDLILGDGDGILSVPYEQAEALLTAARAKYDAEQVELRQIAEGREDRAWVEETLKSRGCELA</sequence>
<dbReference type="OrthoDB" id="9812532at2"/>
<dbReference type="NCBIfam" id="NF004850">
    <property type="entry name" value="PRK06201.1"/>
    <property type="match status" value="1"/>
</dbReference>
<feature type="binding site" evidence="5">
    <location>
        <position position="121"/>
    </location>
    <ligand>
        <name>Mg(2+)</name>
        <dbReference type="ChEBI" id="CHEBI:18420"/>
    </ligand>
</feature>
<dbReference type="RefSeq" id="WP_088662035.1">
    <property type="nucleotide sequence ID" value="NZ_CP021404.1"/>
</dbReference>
<evidence type="ECO:0000313" key="7">
    <source>
        <dbReference type="Proteomes" id="UP000219050"/>
    </source>
</evidence>
<dbReference type="PANTHER" id="PTHR33254:SF4">
    <property type="entry name" value="4-HYDROXY-4-METHYL-2-OXOGLUTARATE ALDOLASE 3-RELATED"/>
    <property type="match status" value="1"/>
</dbReference>
<comment type="cofactor">
    <cofactor evidence="1">
        <name>a divalent metal cation</name>
        <dbReference type="ChEBI" id="CHEBI:60240"/>
    </cofactor>
</comment>
<dbReference type="Pfam" id="PF03737">
    <property type="entry name" value="RraA-like"/>
    <property type="match status" value="1"/>
</dbReference>
<dbReference type="InterPro" id="IPR005493">
    <property type="entry name" value="RraA/RraA-like"/>
</dbReference>
<dbReference type="PANTHER" id="PTHR33254">
    <property type="entry name" value="4-HYDROXY-4-METHYL-2-OXOGLUTARATE ALDOLASE 3-RELATED"/>
    <property type="match status" value="1"/>
</dbReference>
<dbReference type="InterPro" id="IPR036704">
    <property type="entry name" value="RraA/RraA-like_sf"/>
</dbReference>
<dbReference type="CDD" id="cd16841">
    <property type="entry name" value="RraA_family"/>
    <property type="match status" value="1"/>
</dbReference>
<keyword evidence="5" id="KW-0479">Metal-binding</keyword>
<keyword evidence="6" id="KW-0489">Methyltransferase</keyword>
<evidence type="ECO:0000313" key="6">
    <source>
        <dbReference type="EMBL" id="ATI41581.1"/>
    </source>
</evidence>
<dbReference type="GO" id="GO:0046872">
    <property type="term" value="F:metal ion binding"/>
    <property type="evidence" value="ECO:0007669"/>
    <property type="project" value="UniProtKB-KW"/>
</dbReference>
<keyword evidence="6" id="KW-0808">Transferase</keyword>
<protein>
    <recommendedName>
        <fullName evidence="2">Putative 4-hydroxy-4-methyl-2-oxoglutarate aldolase</fullName>
    </recommendedName>
    <alternativeName>
        <fullName evidence="3">Regulator of ribonuclease activity homolog</fullName>
    </alternativeName>
    <alternativeName>
        <fullName evidence="4">RraA-like protein</fullName>
    </alternativeName>
</protein>
<evidence type="ECO:0000256" key="2">
    <source>
        <dbReference type="ARBA" id="ARBA00016549"/>
    </source>
</evidence>
<dbReference type="GO" id="GO:0008168">
    <property type="term" value="F:methyltransferase activity"/>
    <property type="evidence" value="ECO:0007669"/>
    <property type="project" value="UniProtKB-KW"/>
</dbReference>
<proteinExistence type="predicted"/>
<reference evidence="6 7" key="1">
    <citation type="submission" date="2017-05" db="EMBL/GenBank/DDBJ databases">
        <title>Comparative genomic and metabolic analysis of manganese-oxidizing mechanisms in Celeribater manganoxidans DY25T: its adaption to the environment of polymetallic nodule.</title>
        <authorList>
            <person name="Wang X."/>
        </authorList>
    </citation>
    <scope>NUCLEOTIDE SEQUENCE [LARGE SCALE GENOMIC DNA]</scope>
    <source>
        <strain evidence="6 7">DY25</strain>
    </source>
</reference>
<dbReference type="KEGG" id="cmag:CBW24_05905"/>
<dbReference type="SUPFAM" id="SSF89562">
    <property type="entry name" value="RraA-like"/>
    <property type="match status" value="1"/>
</dbReference>
<accession>A0A291LY08</accession>
<evidence type="ECO:0000256" key="4">
    <source>
        <dbReference type="ARBA" id="ARBA00030169"/>
    </source>
</evidence>
<comment type="cofactor">
    <cofactor evidence="5">
        <name>Mg(2+)</name>
        <dbReference type="ChEBI" id="CHEBI:18420"/>
    </cofactor>
</comment>
<evidence type="ECO:0000256" key="3">
    <source>
        <dbReference type="ARBA" id="ARBA00029596"/>
    </source>
</evidence>
<keyword evidence="5" id="KW-0460">Magnesium</keyword>
<dbReference type="Gene3D" id="3.50.30.40">
    <property type="entry name" value="Ribonuclease E inhibitor RraA/RraA-like"/>
    <property type="match status" value="1"/>
</dbReference>
<feature type="binding site" evidence="5">
    <location>
        <position position="120"/>
    </location>
    <ligand>
        <name>substrate</name>
    </ligand>
</feature>
<dbReference type="GO" id="GO:0032259">
    <property type="term" value="P:methylation"/>
    <property type="evidence" value="ECO:0007669"/>
    <property type="project" value="UniProtKB-KW"/>
</dbReference>
<organism evidence="6 7">
    <name type="scientific">Pacificitalea manganoxidans</name>
    <dbReference type="NCBI Taxonomy" id="1411902"/>
    <lineage>
        <taxon>Bacteria</taxon>
        <taxon>Pseudomonadati</taxon>
        <taxon>Pseudomonadota</taxon>
        <taxon>Alphaproteobacteria</taxon>
        <taxon>Rhodobacterales</taxon>
        <taxon>Paracoccaceae</taxon>
        <taxon>Pacificitalea</taxon>
    </lineage>
</organism>
<feature type="binding site" evidence="5">
    <location>
        <begin position="98"/>
        <end position="101"/>
    </location>
    <ligand>
        <name>substrate</name>
    </ligand>
</feature>
<gene>
    <name evidence="6" type="ORF">CBW24_05905</name>
</gene>
<evidence type="ECO:0000256" key="1">
    <source>
        <dbReference type="ARBA" id="ARBA00001968"/>
    </source>
</evidence>
<evidence type="ECO:0000256" key="5">
    <source>
        <dbReference type="PIRSR" id="PIRSR605493-1"/>
    </source>
</evidence>
<dbReference type="EMBL" id="CP021404">
    <property type="protein sequence ID" value="ATI41581.1"/>
    <property type="molecule type" value="Genomic_DNA"/>
</dbReference>
<keyword evidence="7" id="KW-1185">Reference proteome</keyword>
<name>A0A291LY08_9RHOB</name>
<dbReference type="AlphaFoldDB" id="A0A291LY08"/>
<dbReference type="Proteomes" id="UP000219050">
    <property type="component" value="Chromosome"/>
</dbReference>